<dbReference type="PANTHER" id="PTHR18359">
    <property type="entry name" value="WD-REPEAT PROTEIN-RELATED"/>
    <property type="match status" value="1"/>
</dbReference>
<keyword evidence="4" id="KW-0677">Repeat</keyword>
<sequence length="150" mass="16829">MPLEWSSRMRPDRTAGATPARKTRMKPDRRAGVGPGGPVPKSALSTQRKPPAPPQAAAAAMAIAAEERRFRQWNRLTLEEDKPAAERCLEELVFGDVEEDEDALLRRLQGPRVQVQEDSGDSEVENEAKDNFPPQKKPVWLDEEDKDEET</sequence>
<comment type="caution">
    <text evidence="7">The sequence shown here is derived from an EMBL/GenBank/DDBJ whole genome shotgun (WGS) entry which is preliminary data.</text>
</comment>
<feature type="region of interest" description="Disordered" evidence="6">
    <location>
        <begin position="1"/>
        <end position="61"/>
    </location>
</feature>
<feature type="region of interest" description="Disordered" evidence="6">
    <location>
        <begin position="108"/>
        <end position="150"/>
    </location>
</feature>
<evidence type="ECO:0000313" key="7">
    <source>
        <dbReference type="EMBL" id="KAB1262986.1"/>
    </source>
</evidence>
<dbReference type="GO" id="GO:0032040">
    <property type="term" value="C:small-subunit processome"/>
    <property type="evidence" value="ECO:0007669"/>
    <property type="project" value="TreeGrafter"/>
</dbReference>
<dbReference type="EMBL" id="JWIN03000018">
    <property type="protein sequence ID" value="KAB1262986.1"/>
    <property type="molecule type" value="Genomic_DNA"/>
</dbReference>
<comment type="subcellular location">
    <subcellularLocation>
        <location evidence="1">Nucleus</location>
        <location evidence="1">Nucleolus</location>
    </subcellularLocation>
</comment>
<gene>
    <name evidence="7" type="ORF">Cadr_000024141</name>
</gene>
<dbReference type="PANTHER" id="PTHR18359:SF0">
    <property type="entry name" value="U3 SMALL NUCLEOLAR RNA-ASSOCIATED PROTEIN 18 HOMOLOG"/>
    <property type="match status" value="1"/>
</dbReference>
<protein>
    <submittedName>
        <fullName evidence="7">U3 small nucleolar RNA-associated protein 18-like protein</fullName>
    </submittedName>
</protein>
<dbReference type="GO" id="GO:0006364">
    <property type="term" value="P:rRNA processing"/>
    <property type="evidence" value="ECO:0007669"/>
    <property type="project" value="UniProtKB-KW"/>
</dbReference>
<proteinExistence type="predicted"/>
<keyword evidence="8" id="KW-1185">Reference proteome</keyword>
<evidence type="ECO:0000313" key="8">
    <source>
        <dbReference type="Proteomes" id="UP000299084"/>
    </source>
</evidence>
<dbReference type="Proteomes" id="UP000299084">
    <property type="component" value="Unassembled WGS sequence"/>
</dbReference>
<evidence type="ECO:0000256" key="4">
    <source>
        <dbReference type="ARBA" id="ARBA00022737"/>
    </source>
</evidence>
<keyword evidence="3" id="KW-0853">WD repeat</keyword>
<feature type="compositionally biased region" description="Acidic residues" evidence="6">
    <location>
        <begin position="141"/>
        <end position="150"/>
    </location>
</feature>
<organism evidence="7 8">
    <name type="scientific">Camelus dromedarius</name>
    <name type="common">Dromedary</name>
    <name type="synonym">Arabian camel</name>
    <dbReference type="NCBI Taxonomy" id="9838"/>
    <lineage>
        <taxon>Eukaryota</taxon>
        <taxon>Metazoa</taxon>
        <taxon>Chordata</taxon>
        <taxon>Craniata</taxon>
        <taxon>Vertebrata</taxon>
        <taxon>Euteleostomi</taxon>
        <taxon>Mammalia</taxon>
        <taxon>Eutheria</taxon>
        <taxon>Laurasiatheria</taxon>
        <taxon>Artiodactyla</taxon>
        <taxon>Tylopoda</taxon>
        <taxon>Camelidae</taxon>
        <taxon>Camelus</taxon>
    </lineage>
</organism>
<evidence type="ECO:0000256" key="6">
    <source>
        <dbReference type="SAM" id="MobiDB-lite"/>
    </source>
</evidence>
<reference evidence="7 8" key="1">
    <citation type="journal article" date="2019" name="Mol. Ecol. Resour.">
        <title>Improving Illumina assemblies with Hi-C and long reads: an example with the North African dromedary.</title>
        <authorList>
            <person name="Elbers J.P."/>
            <person name="Rogers M.F."/>
            <person name="Perelman P.L."/>
            <person name="Proskuryakova A.A."/>
            <person name="Serdyukova N.A."/>
            <person name="Johnson W.E."/>
            <person name="Horin P."/>
            <person name="Corander J."/>
            <person name="Murphy D."/>
            <person name="Burger P.A."/>
        </authorList>
    </citation>
    <scope>NUCLEOTIDE SEQUENCE [LARGE SCALE GENOMIC DNA]</scope>
    <source>
        <strain evidence="7">Drom800</strain>
        <tissue evidence="7">Blood</tissue>
    </source>
</reference>
<accession>A0A5N4CVW2</accession>
<evidence type="ECO:0000256" key="3">
    <source>
        <dbReference type="ARBA" id="ARBA00022574"/>
    </source>
</evidence>
<evidence type="ECO:0000256" key="5">
    <source>
        <dbReference type="ARBA" id="ARBA00023242"/>
    </source>
</evidence>
<dbReference type="AlphaFoldDB" id="A0A5N4CVW2"/>
<dbReference type="InterPro" id="IPR045161">
    <property type="entry name" value="Utp18"/>
</dbReference>
<dbReference type="GO" id="GO:0034388">
    <property type="term" value="C:Pwp2p-containing subcomplex of 90S preribosome"/>
    <property type="evidence" value="ECO:0007669"/>
    <property type="project" value="TreeGrafter"/>
</dbReference>
<evidence type="ECO:0000256" key="1">
    <source>
        <dbReference type="ARBA" id="ARBA00004604"/>
    </source>
</evidence>
<name>A0A5N4CVW2_CAMDR</name>
<keyword evidence="5" id="KW-0539">Nucleus</keyword>
<keyword evidence="2" id="KW-0698">rRNA processing</keyword>
<evidence type="ECO:0000256" key="2">
    <source>
        <dbReference type="ARBA" id="ARBA00022552"/>
    </source>
</evidence>